<dbReference type="Pfam" id="PF13966">
    <property type="entry name" value="zf-RVT"/>
    <property type="match status" value="1"/>
</dbReference>
<dbReference type="AlphaFoldDB" id="A0AAV0C3H8"/>
<name>A0AAV0C3H8_9ASTE</name>
<proteinExistence type="predicted"/>
<dbReference type="Proteomes" id="UP001152523">
    <property type="component" value="Unassembled WGS sequence"/>
</dbReference>
<feature type="domain" description="Reverse transcriptase zinc-binding" evidence="1">
    <location>
        <begin position="54"/>
        <end position="123"/>
    </location>
</feature>
<gene>
    <name evidence="2" type="ORF">CEPIT_LOCUS1477</name>
</gene>
<evidence type="ECO:0000259" key="1">
    <source>
        <dbReference type="Pfam" id="PF13966"/>
    </source>
</evidence>
<evidence type="ECO:0000313" key="3">
    <source>
        <dbReference type="Proteomes" id="UP001152523"/>
    </source>
</evidence>
<evidence type="ECO:0000313" key="2">
    <source>
        <dbReference type="EMBL" id="CAH9059944.1"/>
    </source>
</evidence>
<reference evidence="2" key="1">
    <citation type="submission" date="2022-07" db="EMBL/GenBank/DDBJ databases">
        <authorList>
            <person name="Macas J."/>
            <person name="Novak P."/>
            <person name="Neumann P."/>
        </authorList>
    </citation>
    <scope>NUCLEOTIDE SEQUENCE</scope>
</reference>
<dbReference type="InterPro" id="IPR026960">
    <property type="entry name" value="RVT-Znf"/>
</dbReference>
<comment type="caution">
    <text evidence="2">The sequence shown here is derived from an EMBL/GenBank/DDBJ whole genome shotgun (WGS) entry which is preliminary data.</text>
</comment>
<protein>
    <recommendedName>
        <fullName evidence="1">Reverse transcriptase zinc-binding domain-containing protein</fullName>
    </recommendedName>
</protein>
<keyword evidence="3" id="KW-1185">Reference proteome</keyword>
<sequence length="156" mass="17623">MVTTEQVAGLEQANVASLLNVENPMVTTELLMDIFDSRDVSSIRNIPISTRHVPDIRQWRWEENGHFSVQSCYRKMVCNGCLPTKDILRARRANCPASCGLCGSEEESILHIFHTCSVVKEAWAAVPWSRSRDVAGSFMELVHKDFEARRRGSSKN</sequence>
<organism evidence="2 3">
    <name type="scientific">Cuscuta epithymum</name>
    <dbReference type="NCBI Taxonomy" id="186058"/>
    <lineage>
        <taxon>Eukaryota</taxon>
        <taxon>Viridiplantae</taxon>
        <taxon>Streptophyta</taxon>
        <taxon>Embryophyta</taxon>
        <taxon>Tracheophyta</taxon>
        <taxon>Spermatophyta</taxon>
        <taxon>Magnoliopsida</taxon>
        <taxon>eudicotyledons</taxon>
        <taxon>Gunneridae</taxon>
        <taxon>Pentapetalae</taxon>
        <taxon>asterids</taxon>
        <taxon>lamiids</taxon>
        <taxon>Solanales</taxon>
        <taxon>Convolvulaceae</taxon>
        <taxon>Cuscuteae</taxon>
        <taxon>Cuscuta</taxon>
        <taxon>Cuscuta subgen. Cuscuta</taxon>
    </lineage>
</organism>
<accession>A0AAV0C3H8</accession>
<dbReference type="EMBL" id="CAMAPF010000008">
    <property type="protein sequence ID" value="CAH9059944.1"/>
    <property type="molecule type" value="Genomic_DNA"/>
</dbReference>